<keyword evidence="4 9" id="KW-0159">Chromosome partition</keyword>
<dbReference type="NCBIfam" id="NF001399">
    <property type="entry name" value="PRK00283.1"/>
    <property type="match status" value="1"/>
</dbReference>
<keyword evidence="6 9" id="KW-0238">DNA-binding</keyword>
<dbReference type="EMBL" id="JBDXSU010000011">
    <property type="protein sequence ID" value="MFB5191420.1"/>
    <property type="molecule type" value="Genomic_DNA"/>
</dbReference>
<dbReference type="HAMAP" id="MF_01808">
    <property type="entry name" value="Recomb_XerC_XerD"/>
    <property type="match status" value="1"/>
</dbReference>
<sequence>MQLDECKAAFLLARRQKWSPQTLTAYEKDLTLLLNYLKAEGIDHPEAISVRGLRGFLAGEMTRGVSKSSVARRLSCYRSFFDFLEQQELVTANVARSLALPKKDKTMPQYFYQEEVENLLNHIEGKSFADVRDRALLEFIYGTGVRVSECVALDVDSVMVQEQLALVFGKGAKERYVILGSKAQAALVHYLEQRQKVAKGQALFVNQRGGRLTDRSVRRILDKRIAEVPGLRRLSPHGLRHTFATHLLDGGADLRSVQELLGHASLSSTQIYTHTSRERLTRVYQDSHPRSERARETEGK</sequence>
<organism evidence="12 13">
    <name type="scientific">Alicyclobacillus fastidiosus</name>
    <dbReference type="NCBI Taxonomy" id="392011"/>
    <lineage>
        <taxon>Bacteria</taxon>
        <taxon>Bacillati</taxon>
        <taxon>Bacillota</taxon>
        <taxon>Bacilli</taxon>
        <taxon>Bacillales</taxon>
        <taxon>Alicyclobacillaceae</taxon>
        <taxon>Alicyclobacillus</taxon>
    </lineage>
</organism>
<protein>
    <recommendedName>
        <fullName evidence="9">Tyrosine recombinase XerC</fullName>
    </recommendedName>
</protein>
<evidence type="ECO:0000256" key="1">
    <source>
        <dbReference type="ARBA" id="ARBA00004496"/>
    </source>
</evidence>
<dbReference type="PROSITE" id="PS51898">
    <property type="entry name" value="TYR_RECOMBINASE"/>
    <property type="match status" value="1"/>
</dbReference>
<feature type="active site" evidence="9">
    <location>
        <position position="170"/>
    </location>
</feature>
<dbReference type="RefSeq" id="WP_275472934.1">
    <property type="nucleotide sequence ID" value="NZ_CP162940.1"/>
</dbReference>
<keyword evidence="7 9" id="KW-0233">DNA recombination</keyword>
<dbReference type="InterPro" id="IPR002104">
    <property type="entry name" value="Integrase_catalytic"/>
</dbReference>
<evidence type="ECO:0000256" key="5">
    <source>
        <dbReference type="ARBA" id="ARBA00022908"/>
    </source>
</evidence>
<feature type="active site" description="O-(3'-phospho-DNA)-tyrosine intermediate" evidence="9">
    <location>
        <position position="272"/>
    </location>
</feature>
<accession>A0ABV5AGM5</accession>
<evidence type="ECO:0000313" key="12">
    <source>
        <dbReference type="EMBL" id="MFB5191420.1"/>
    </source>
</evidence>
<feature type="active site" evidence="9">
    <location>
        <position position="263"/>
    </location>
</feature>
<evidence type="ECO:0000256" key="6">
    <source>
        <dbReference type="ARBA" id="ARBA00023125"/>
    </source>
</evidence>
<evidence type="ECO:0000256" key="8">
    <source>
        <dbReference type="ARBA" id="ARBA00023306"/>
    </source>
</evidence>
<comment type="similarity">
    <text evidence="9">Belongs to the 'phage' integrase family. XerC subfamily.</text>
</comment>
<comment type="subcellular location">
    <subcellularLocation>
        <location evidence="1 9">Cytoplasm</location>
    </subcellularLocation>
</comment>
<dbReference type="Proteomes" id="UP001579974">
    <property type="component" value="Unassembled WGS sequence"/>
</dbReference>
<proteinExistence type="inferred from homology"/>
<comment type="subunit">
    <text evidence="9">Forms a cyclic heterotetrameric complex composed of two molecules of XerC and two molecules of XerD.</text>
</comment>
<dbReference type="InterPro" id="IPR011010">
    <property type="entry name" value="DNA_brk_join_enz"/>
</dbReference>
<keyword evidence="5 9" id="KW-0229">DNA integration</keyword>
<evidence type="ECO:0000259" key="10">
    <source>
        <dbReference type="PROSITE" id="PS51898"/>
    </source>
</evidence>
<dbReference type="SUPFAM" id="SSF56349">
    <property type="entry name" value="DNA breaking-rejoining enzymes"/>
    <property type="match status" value="1"/>
</dbReference>
<comment type="function">
    <text evidence="9">Site-specific tyrosine recombinase, which acts by catalyzing the cutting and rejoining of the recombining DNA molecules. The XerC-XerD complex is essential to convert dimers of the bacterial chromosome into monomers to permit their segregation at cell division. It also contributes to the segregational stability of plasmids.</text>
</comment>
<dbReference type="PROSITE" id="PS51900">
    <property type="entry name" value="CB"/>
    <property type="match status" value="1"/>
</dbReference>
<evidence type="ECO:0000256" key="7">
    <source>
        <dbReference type="ARBA" id="ARBA00023172"/>
    </source>
</evidence>
<feature type="active site" evidence="9">
    <location>
        <position position="146"/>
    </location>
</feature>
<dbReference type="InterPro" id="IPR004107">
    <property type="entry name" value="Integrase_SAM-like_N"/>
</dbReference>
<feature type="domain" description="Tyr recombinase" evidence="10">
    <location>
        <begin position="106"/>
        <end position="285"/>
    </location>
</feature>
<evidence type="ECO:0000256" key="3">
    <source>
        <dbReference type="ARBA" id="ARBA00022618"/>
    </source>
</evidence>
<feature type="domain" description="Core-binding (CB)" evidence="11">
    <location>
        <begin position="1"/>
        <end position="85"/>
    </location>
</feature>
<feature type="active site" evidence="9">
    <location>
        <position position="240"/>
    </location>
</feature>
<dbReference type="InterPro" id="IPR023009">
    <property type="entry name" value="Tyrosine_recombinase_XerC/XerD"/>
</dbReference>
<dbReference type="Gene3D" id="1.10.443.10">
    <property type="entry name" value="Intergrase catalytic core"/>
    <property type="match status" value="1"/>
</dbReference>
<reference evidence="12 13" key="1">
    <citation type="journal article" date="2024" name="Int. J. Mol. Sci.">
        <title>Exploration of Alicyclobacillus spp. Genome in Search of Antibiotic Resistance.</title>
        <authorList>
            <person name="Bucka-Kolendo J."/>
            <person name="Kiousi D.E."/>
            <person name="Dekowska A."/>
            <person name="Mikolajczuk-Szczyrba A."/>
            <person name="Karadedos D.M."/>
            <person name="Michael P."/>
            <person name="Galanis A."/>
            <person name="Sokolowska B."/>
        </authorList>
    </citation>
    <scope>NUCLEOTIDE SEQUENCE [LARGE SCALE GENOMIC DNA]</scope>
    <source>
        <strain evidence="12 13">KKP 3000</strain>
    </source>
</reference>
<dbReference type="Pfam" id="PF00589">
    <property type="entry name" value="Phage_integrase"/>
    <property type="match status" value="1"/>
</dbReference>
<gene>
    <name evidence="9" type="primary">xerC</name>
    <name evidence="12" type="ORF">KKP3000_000193</name>
</gene>
<dbReference type="InterPro" id="IPR050090">
    <property type="entry name" value="Tyrosine_recombinase_XerCD"/>
</dbReference>
<dbReference type="InterPro" id="IPR010998">
    <property type="entry name" value="Integrase_recombinase_N"/>
</dbReference>
<dbReference type="PANTHER" id="PTHR30349:SF77">
    <property type="entry name" value="TYROSINE RECOMBINASE XERC"/>
    <property type="match status" value="1"/>
</dbReference>
<keyword evidence="13" id="KW-1185">Reference proteome</keyword>
<keyword evidence="2 9" id="KW-0963">Cytoplasm</keyword>
<dbReference type="Gene3D" id="1.10.150.130">
    <property type="match status" value="1"/>
</dbReference>
<evidence type="ECO:0000313" key="13">
    <source>
        <dbReference type="Proteomes" id="UP001579974"/>
    </source>
</evidence>
<keyword evidence="3 9" id="KW-0132">Cell division</keyword>
<dbReference type="PANTHER" id="PTHR30349">
    <property type="entry name" value="PHAGE INTEGRASE-RELATED"/>
    <property type="match status" value="1"/>
</dbReference>
<evidence type="ECO:0000256" key="4">
    <source>
        <dbReference type="ARBA" id="ARBA00022829"/>
    </source>
</evidence>
<comment type="caution">
    <text evidence="12">The sequence shown here is derived from an EMBL/GenBank/DDBJ whole genome shotgun (WGS) entry which is preliminary data.</text>
</comment>
<name>A0ABV5AGM5_9BACL</name>
<dbReference type="InterPro" id="IPR044068">
    <property type="entry name" value="CB"/>
</dbReference>
<evidence type="ECO:0000256" key="2">
    <source>
        <dbReference type="ARBA" id="ARBA00022490"/>
    </source>
</evidence>
<evidence type="ECO:0000259" key="11">
    <source>
        <dbReference type="PROSITE" id="PS51900"/>
    </source>
</evidence>
<evidence type="ECO:0000256" key="9">
    <source>
        <dbReference type="HAMAP-Rule" id="MF_01808"/>
    </source>
</evidence>
<dbReference type="InterPro" id="IPR013762">
    <property type="entry name" value="Integrase-like_cat_sf"/>
</dbReference>
<dbReference type="Pfam" id="PF02899">
    <property type="entry name" value="Phage_int_SAM_1"/>
    <property type="match status" value="1"/>
</dbReference>
<keyword evidence="8 9" id="KW-0131">Cell cycle</keyword>
<feature type="active site" evidence="9">
    <location>
        <position position="237"/>
    </location>
</feature>
<dbReference type="CDD" id="cd00798">
    <property type="entry name" value="INT_XerDC_C"/>
    <property type="match status" value="1"/>
</dbReference>